<gene>
    <name evidence="2" type="ORF">SAMN05877842_11721</name>
</gene>
<reference evidence="3" key="1">
    <citation type="submission" date="2017-08" db="EMBL/GenBank/DDBJ databases">
        <authorList>
            <person name="Varghese N."/>
            <person name="Submissions S."/>
        </authorList>
    </citation>
    <scope>NUCLEOTIDE SEQUENCE [LARGE SCALE GENOMIC DNA]</scope>
    <source>
        <strain evidence="3">JC23</strain>
    </source>
</reference>
<organism evidence="2 3">
    <name type="scientific">Ureibacillus acetophenoni</name>
    <dbReference type="NCBI Taxonomy" id="614649"/>
    <lineage>
        <taxon>Bacteria</taxon>
        <taxon>Bacillati</taxon>
        <taxon>Bacillota</taxon>
        <taxon>Bacilli</taxon>
        <taxon>Bacillales</taxon>
        <taxon>Caryophanaceae</taxon>
        <taxon>Ureibacillus</taxon>
    </lineage>
</organism>
<evidence type="ECO:0000313" key="3">
    <source>
        <dbReference type="Proteomes" id="UP000219252"/>
    </source>
</evidence>
<accession>A0A285UPB1</accession>
<feature type="transmembrane region" description="Helical" evidence="1">
    <location>
        <begin position="12"/>
        <end position="37"/>
    </location>
</feature>
<dbReference type="Proteomes" id="UP000219252">
    <property type="component" value="Unassembled WGS sequence"/>
</dbReference>
<dbReference type="RefSeq" id="WP_235864646.1">
    <property type="nucleotide sequence ID" value="NZ_OBQC01000017.1"/>
</dbReference>
<keyword evidence="1" id="KW-0472">Membrane</keyword>
<protein>
    <submittedName>
        <fullName evidence="2">Uncharacterized protein</fullName>
    </submittedName>
</protein>
<sequence>MSKPNKPSIVQESIFLVVTILINILALPAALVIGVMATDSPGSGMKELVMGFLFVQAVPLILFAGSLILFIIKIREIRNNNEIST</sequence>
<name>A0A285UPB1_9BACL</name>
<keyword evidence="1" id="KW-1133">Transmembrane helix</keyword>
<keyword evidence="1" id="KW-0812">Transmembrane</keyword>
<dbReference type="AlphaFoldDB" id="A0A285UPB1"/>
<keyword evidence="3" id="KW-1185">Reference proteome</keyword>
<evidence type="ECO:0000313" key="2">
    <source>
        <dbReference type="EMBL" id="SOC43710.1"/>
    </source>
</evidence>
<dbReference type="EMBL" id="OBQC01000017">
    <property type="protein sequence ID" value="SOC43710.1"/>
    <property type="molecule type" value="Genomic_DNA"/>
</dbReference>
<feature type="transmembrane region" description="Helical" evidence="1">
    <location>
        <begin position="49"/>
        <end position="72"/>
    </location>
</feature>
<proteinExistence type="predicted"/>
<evidence type="ECO:0000256" key="1">
    <source>
        <dbReference type="SAM" id="Phobius"/>
    </source>
</evidence>